<sequence length="146" mass="17227">MTLTIAEKKERRFVQQKRYKQTEAFRKWYQVTGKQREARLRITVKAEVLTHYGRNKYACVICGESRPACLSIDHINGNGCQERKRSGGNRYGYKFYCYLKKNNYPKGYQTLCMNCQFCKAVLDRSWSKVHERKDNGELPDVLPTKL</sequence>
<accession>A0A6H2A3P1</accession>
<dbReference type="EMBL" id="MT144498">
    <property type="protein sequence ID" value="QJA54342.1"/>
    <property type="molecule type" value="Genomic_DNA"/>
</dbReference>
<proteinExistence type="predicted"/>
<dbReference type="AlphaFoldDB" id="A0A6H2A3P1"/>
<evidence type="ECO:0000313" key="1">
    <source>
        <dbReference type="EMBL" id="QJA54342.1"/>
    </source>
</evidence>
<reference evidence="1" key="1">
    <citation type="submission" date="2020-03" db="EMBL/GenBank/DDBJ databases">
        <title>The deep terrestrial virosphere.</title>
        <authorList>
            <person name="Holmfeldt K."/>
            <person name="Nilsson E."/>
            <person name="Simone D."/>
            <person name="Lopez-Fernandez M."/>
            <person name="Wu X."/>
            <person name="de Brujin I."/>
            <person name="Lundin D."/>
            <person name="Andersson A."/>
            <person name="Bertilsson S."/>
            <person name="Dopson M."/>
        </authorList>
    </citation>
    <scope>NUCLEOTIDE SEQUENCE</scope>
    <source>
        <strain evidence="1">TM448A04631</strain>
    </source>
</reference>
<protein>
    <submittedName>
        <fullName evidence="1">Uncharacterized protein</fullName>
    </submittedName>
</protein>
<organism evidence="1">
    <name type="scientific">viral metagenome</name>
    <dbReference type="NCBI Taxonomy" id="1070528"/>
    <lineage>
        <taxon>unclassified sequences</taxon>
        <taxon>metagenomes</taxon>
        <taxon>organismal metagenomes</taxon>
    </lineage>
</organism>
<name>A0A6H2A3P1_9ZZZZ</name>
<gene>
    <name evidence="1" type="ORF">TM448A04631_0004</name>
</gene>